<feature type="compositionally biased region" description="Basic and acidic residues" evidence="1">
    <location>
        <begin position="151"/>
        <end position="162"/>
    </location>
</feature>
<reference evidence="2 3" key="1">
    <citation type="submission" date="2021-06" db="EMBL/GenBank/DDBJ databases">
        <title>Caerostris darwini draft genome.</title>
        <authorList>
            <person name="Kono N."/>
            <person name="Arakawa K."/>
        </authorList>
    </citation>
    <scope>NUCLEOTIDE SEQUENCE [LARGE SCALE GENOMIC DNA]</scope>
</reference>
<organism evidence="2 3">
    <name type="scientific">Caerostris darwini</name>
    <dbReference type="NCBI Taxonomy" id="1538125"/>
    <lineage>
        <taxon>Eukaryota</taxon>
        <taxon>Metazoa</taxon>
        <taxon>Ecdysozoa</taxon>
        <taxon>Arthropoda</taxon>
        <taxon>Chelicerata</taxon>
        <taxon>Arachnida</taxon>
        <taxon>Araneae</taxon>
        <taxon>Araneomorphae</taxon>
        <taxon>Entelegynae</taxon>
        <taxon>Araneoidea</taxon>
        <taxon>Araneidae</taxon>
        <taxon>Caerostris</taxon>
    </lineage>
</organism>
<sequence>MPHLQKPPLEQTPPPPPKTHERFRVQISILRAPAAKDPGNFRVRSPPGVALGSRLSAGAQLRDLRSRPRHLSPFRRHLEVAKCARSVPARTPRELATPQDVSFCRVVWCLFGNELVWPIEQAAVASKIRETQSIDLPSAHPRAPPFWDTGEPGKKSAFTDRQSHKRPMMMRRAEEAKKEIKRKITEKWEQMMKEIPFIPITKKKNEVKAKILWERQKPNPRTTVPVLVATDMPKCELIFDCTSPSFFLAGAGGFVCIKMKITRIVCNQ</sequence>
<dbReference type="EMBL" id="BPLQ01003700">
    <property type="protein sequence ID" value="GIY02624.1"/>
    <property type="molecule type" value="Genomic_DNA"/>
</dbReference>
<dbReference type="Proteomes" id="UP001054837">
    <property type="component" value="Unassembled WGS sequence"/>
</dbReference>
<accession>A0AAV4Q2B5</accession>
<comment type="caution">
    <text evidence="2">The sequence shown here is derived from an EMBL/GenBank/DDBJ whole genome shotgun (WGS) entry which is preliminary data.</text>
</comment>
<keyword evidence="3" id="KW-1185">Reference proteome</keyword>
<evidence type="ECO:0000256" key="1">
    <source>
        <dbReference type="SAM" id="MobiDB-lite"/>
    </source>
</evidence>
<proteinExistence type="predicted"/>
<gene>
    <name evidence="2" type="ORF">CDAR_526021</name>
</gene>
<dbReference type="AlphaFoldDB" id="A0AAV4Q2B5"/>
<name>A0AAV4Q2B5_9ARAC</name>
<feature type="region of interest" description="Disordered" evidence="1">
    <location>
        <begin position="136"/>
        <end position="171"/>
    </location>
</feature>
<protein>
    <submittedName>
        <fullName evidence="2">Uncharacterized protein</fullName>
    </submittedName>
</protein>
<evidence type="ECO:0000313" key="3">
    <source>
        <dbReference type="Proteomes" id="UP001054837"/>
    </source>
</evidence>
<evidence type="ECO:0000313" key="2">
    <source>
        <dbReference type="EMBL" id="GIY02624.1"/>
    </source>
</evidence>